<gene>
    <name evidence="2" type="ORF">HPB52_002811</name>
</gene>
<accession>A0A9D4PWI6</accession>
<evidence type="ECO:0000313" key="2">
    <source>
        <dbReference type="EMBL" id="KAH7955668.1"/>
    </source>
</evidence>
<comment type="caution">
    <text evidence="2">The sequence shown here is derived from an EMBL/GenBank/DDBJ whole genome shotgun (WGS) entry which is preliminary data.</text>
</comment>
<proteinExistence type="predicted"/>
<evidence type="ECO:0000256" key="1">
    <source>
        <dbReference type="SAM" id="MobiDB-lite"/>
    </source>
</evidence>
<keyword evidence="3" id="KW-1185">Reference proteome</keyword>
<dbReference type="Proteomes" id="UP000821837">
    <property type="component" value="Unassembled WGS sequence"/>
</dbReference>
<evidence type="ECO:0000313" key="3">
    <source>
        <dbReference type="Proteomes" id="UP000821837"/>
    </source>
</evidence>
<dbReference type="AlphaFoldDB" id="A0A9D4PWI6"/>
<organism evidence="2 3">
    <name type="scientific">Rhipicephalus sanguineus</name>
    <name type="common">Brown dog tick</name>
    <name type="synonym">Ixodes sanguineus</name>
    <dbReference type="NCBI Taxonomy" id="34632"/>
    <lineage>
        <taxon>Eukaryota</taxon>
        <taxon>Metazoa</taxon>
        <taxon>Ecdysozoa</taxon>
        <taxon>Arthropoda</taxon>
        <taxon>Chelicerata</taxon>
        <taxon>Arachnida</taxon>
        <taxon>Acari</taxon>
        <taxon>Parasitiformes</taxon>
        <taxon>Ixodida</taxon>
        <taxon>Ixodoidea</taxon>
        <taxon>Ixodidae</taxon>
        <taxon>Rhipicephalinae</taxon>
        <taxon>Rhipicephalus</taxon>
        <taxon>Rhipicephalus</taxon>
    </lineage>
</organism>
<dbReference type="EMBL" id="JABSTV010001250">
    <property type="protein sequence ID" value="KAH7955668.1"/>
    <property type="molecule type" value="Genomic_DNA"/>
</dbReference>
<protein>
    <submittedName>
        <fullName evidence="2">Uncharacterized protein</fullName>
    </submittedName>
</protein>
<sequence>MLIHHQEDCAGAPDPTQSEKRPPVSPSLRHMQVPPSVVSETLPVKELEERKTTITAHATNQAGVIVDLPIQPKFTGGLDADLRVPEQNSPATFDISADINSASQLKPAEDLTVAEVIFPNPVISQPATVQSQGPPTMRSELRQDSRLRHLRPSLMGRRHLRPSMKVHAVAGTIDSPPVSPAQTDDVRTNTNANVGLKLQFPSARKNRRHHSSLCLFEFRGAALWDFSALCRFPRSQFRSLEPTAYLRRDPRPLHISQSRPPETPCIPVVLSR</sequence>
<feature type="region of interest" description="Disordered" evidence="1">
    <location>
        <begin position="1"/>
        <end position="31"/>
    </location>
</feature>
<name>A0A9D4PWI6_RHISA</name>
<reference evidence="2" key="2">
    <citation type="submission" date="2021-09" db="EMBL/GenBank/DDBJ databases">
        <authorList>
            <person name="Jia N."/>
            <person name="Wang J."/>
            <person name="Shi W."/>
            <person name="Du L."/>
            <person name="Sun Y."/>
            <person name="Zhan W."/>
            <person name="Jiang J."/>
            <person name="Wang Q."/>
            <person name="Zhang B."/>
            <person name="Ji P."/>
            <person name="Sakyi L.B."/>
            <person name="Cui X."/>
            <person name="Yuan T."/>
            <person name="Jiang B."/>
            <person name="Yang W."/>
            <person name="Lam T.T.-Y."/>
            <person name="Chang Q."/>
            <person name="Ding S."/>
            <person name="Wang X."/>
            <person name="Zhu J."/>
            <person name="Ruan X."/>
            <person name="Zhao L."/>
            <person name="Wei J."/>
            <person name="Que T."/>
            <person name="Du C."/>
            <person name="Cheng J."/>
            <person name="Dai P."/>
            <person name="Han X."/>
            <person name="Huang E."/>
            <person name="Gao Y."/>
            <person name="Liu J."/>
            <person name="Shao H."/>
            <person name="Ye R."/>
            <person name="Li L."/>
            <person name="Wei W."/>
            <person name="Wang X."/>
            <person name="Wang C."/>
            <person name="Huo Q."/>
            <person name="Li W."/>
            <person name="Guo W."/>
            <person name="Chen H."/>
            <person name="Chen S."/>
            <person name="Zhou L."/>
            <person name="Zhou L."/>
            <person name="Ni X."/>
            <person name="Tian J."/>
            <person name="Zhou Y."/>
            <person name="Sheng Y."/>
            <person name="Liu T."/>
            <person name="Pan Y."/>
            <person name="Xia L."/>
            <person name="Li J."/>
            <person name="Zhao F."/>
            <person name="Cao W."/>
        </authorList>
    </citation>
    <scope>NUCLEOTIDE SEQUENCE</scope>
    <source>
        <strain evidence="2">Rsan-2018</strain>
        <tissue evidence="2">Larvae</tissue>
    </source>
</reference>
<reference evidence="2" key="1">
    <citation type="journal article" date="2020" name="Cell">
        <title>Large-Scale Comparative Analyses of Tick Genomes Elucidate Their Genetic Diversity and Vector Capacities.</title>
        <authorList>
            <consortium name="Tick Genome and Microbiome Consortium (TIGMIC)"/>
            <person name="Jia N."/>
            <person name="Wang J."/>
            <person name="Shi W."/>
            <person name="Du L."/>
            <person name="Sun Y."/>
            <person name="Zhan W."/>
            <person name="Jiang J.F."/>
            <person name="Wang Q."/>
            <person name="Zhang B."/>
            <person name="Ji P."/>
            <person name="Bell-Sakyi L."/>
            <person name="Cui X.M."/>
            <person name="Yuan T.T."/>
            <person name="Jiang B.G."/>
            <person name="Yang W.F."/>
            <person name="Lam T.T."/>
            <person name="Chang Q.C."/>
            <person name="Ding S.J."/>
            <person name="Wang X.J."/>
            <person name="Zhu J.G."/>
            <person name="Ruan X.D."/>
            <person name="Zhao L."/>
            <person name="Wei J.T."/>
            <person name="Ye R.Z."/>
            <person name="Que T.C."/>
            <person name="Du C.H."/>
            <person name="Zhou Y.H."/>
            <person name="Cheng J.X."/>
            <person name="Dai P.F."/>
            <person name="Guo W.B."/>
            <person name="Han X.H."/>
            <person name="Huang E.J."/>
            <person name="Li L.F."/>
            <person name="Wei W."/>
            <person name="Gao Y.C."/>
            <person name="Liu J.Z."/>
            <person name="Shao H.Z."/>
            <person name="Wang X."/>
            <person name="Wang C.C."/>
            <person name="Yang T.C."/>
            <person name="Huo Q.B."/>
            <person name="Li W."/>
            <person name="Chen H.Y."/>
            <person name="Chen S.E."/>
            <person name="Zhou L.G."/>
            <person name="Ni X.B."/>
            <person name="Tian J.H."/>
            <person name="Sheng Y."/>
            <person name="Liu T."/>
            <person name="Pan Y.S."/>
            <person name="Xia L.Y."/>
            <person name="Li J."/>
            <person name="Zhao F."/>
            <person name="Cao W.C."/>
        </authorList>
    </citation>
    <scope>NUCLEOTIDE SEQUENCE</scope>
    <source>
        <strain evidence="2">Rsan-2018</strain>
    </source>
</reference>